<name>A0A6J7N3H7_9ZZZZ</name>
<dbReference type="SUPFAM" id="SSF88659">
    <property type="entry name" value="Sigma3 and sigma4 domains of RNA polymerase sigma factors"/>
    <property type="match status" value="1"/>
</dbReference>
<dbReference type="SUPFAM" id="SSF88946">
    <property type="entry name" value="Sigma2 domain of RNA polymerase sigma factors"/>
    <property type="match status" value="1"/>
</dbReference>
<dbReference type="Gene3D" id="1.10.1740.10">
    <property type="match status" value="1"/>
</dbReference>
<evidence type="ECO:0000256" key="4">
    <source>
        <dbReference type="ARBA" id="ARBA00023125"/>
    </source>
</evidence>
<reference evidence="9" key="1">
    <citation type="submission" date="2020-05" db="EMBL/GenBank/DDBJ databases">
        <authorList>
            <person name="Chiriac C."/>
            <person name="Salcher M."/>
            <person name="Ghai R."/>
            <person name="Kavagutti S V."/>
        </authorList>
    </citation>
    <scope>NUCLEOTIDE SEQUENCE</scope>
</reference>
<evidence type="ECO:0000313" key="8">
    <source>
        <dbReference type="EMBL" id="CAB4795262.1"/>
    </source>
</evidence>
<feature type="domain" description="RNA polymerase sigma-70 region 2" evidence="6">
    <location>
        <begin position="31"/>
        <end position="99"/>
    </location>
</feature>
<keyword evidence="3" id="KW-0731">Sigma factor</keyword>
<keyword evidence="4" id="KW-0238">DNA-binding</keyword>
<dbReference type="InterPro" id="IPR013325">
    <property type="entry name" value="RNA_pol_sigma_r2"/>
</dbReference>
<evidence type="ECO:0000256" key="5">
    <source>
        <dbReference type="ARBA" id="ARBA00023163"/>
    </source>
</evidence>
<dbReference type="Pfam" id="PF04542">
    <property type="entry name" value="Sigma70_r2"/>
    <property type="match status" value="1"/>
</dbReference>
<protein>
    <submittedName>
        <fullName evidence="9">Unannotated protein</fullName>
    </submittedName>
</protein>
<dbReference type="GO" id="GO:0016987">
    <property type="term" value="F:sigma factor activity"/>
    <property type="evidence" value="ECO:0007669"/>
    <property type="project" value="UniProtKB-KW"/>
</dbReference>
<dbReference type="GO" id="GO:0003677">
    <property type="term" value="F:DNA binding"/>
    <property type="evidence" value="ECO:0007669"/>
    <property type="project" value="UniProtKB-KW"/>
</dbReference>
<proteinExistence type="inferred from homology"/>
<keyword evidence="2" id="KW-0805">Transcription regulation</keyword>
<evidence type="ECO:0000256" key="1">
    <source>
        <dbReference type="ARBA" id="ARBA00010641"/>
    </source>
</evidence>
<evidence type="ECO:0000256" key="2">
    <source>
        <dbReference type="ARBA" id="ARBA00023015"/>
    </source>
</evidence>
<dbReference type="AlphaFoldDB" id="A0A6J7N3H7"/>
<dbReference type="InterPro" id="IPR007627">
    <property type="entry name" value="RNA_pol_sigma70_r2"/>
</dbReference>
<evidence type="ECO:0000313" key="9">
    <source>
        <dbReference type="EMBL" id="CAB4986695.1"/>
    </source>
</evidence>
<evidence type="ECO:0000259" key="6">
    <source>
        <dbReference type="Pfam" id="PF04542"/>
    </source>
</evidence>
<keyword evidence="5" id="KW-0804">Transcription</keyword>
<feature type="domain" description="RNA polymerase sigma factor 70 region 4 type 2" evidence="7">
    <location>
        <begin position="127"/>
        <end position="179"/>
    </location>
</feature>
<comment type="similarity">
    <text evidence="1">Belongs to the sigma-70 factor family. ECF subfamily.</text>
</comment>
<organism evidence="9">
    <name type="scientific">freshwater metagenome</name>
    <dbReference type="NCBI Taxonomy" id="449393"/>
    <lineage>
        <taxon>unclassified sequences</taxon>
        <taxon>metagenomes</taxon>
        <taxon>ecological metagenomes</taxon>
    </lineage>
</organism>
<sequence>MVSDAGADGGAGDLALVTAARAGDRQALDQLLRRHYDRVYAVCRRILHHDADAADATQDALIAAVRGLASFDGNAQFGTWLYRVATNTCLDHLRRRKRRPTTPLDETFSVSELIATRPFDSTVVDQMAVQAALGRLPEDFRIAVVLRDVADLDYDAIAETLNVPIGTVRSRIARGRALLAKELGNQTGPHNYQTNQP</sequence>
<dbReference type="PANTHER" id="PTHR43133">
    <property type="entry name" value="RNA POLYMERASE ECF-TYPE SIGMA FACTO"/>
    <property type="match status" value="1"/>
</dbReference>
<evidence type="ECO:0000259" key="7">
    <source>
        <dbReference type="Pfam" id="PF08281"/>
    </source>
</evidence>
<dbReference type="PANTHER" id="PTHR43133:SF8">
    <property type="entry name" value="RNA POLYMERASE SIGMA FACTOR HI_1459-RELATED"/>
    <property type="match status" value="1"/>
</dbReference>
<dbReference type="CDD" id="cd06171">
    <property type="entry name" value="Sigma70_r4"/>
    <property type="match status" value="1"/>
</dbReference>
<dbReference type="InterPro" id="IPR036388">
    <property type="entry name" value="WH-like_DNA-bd_sf"/>
</dbReference>
<dbReference type="InterPro" id="IPR039425">
    <property type="entry name" value="RNA_pol_sigma-70-like"/>
</dbReference>
<dbReference type="GO" id="GO:0006352">
    <property type="term" value="P:DNA-templated transcription initiation"/>
    <property type="evidence" value="ECO:0007669"/>
    <property type="project" value="InterPro"/>
</dbReference>
<gene>
    <name evidence="8" type="ORF">UFOPK3001_00585</name>
    <name evidence="9" type="ORF">UFOPK3954_00893</name>
</gene>
<dbReference type="EMBL" id="CAFAAJ010000027">
    <property type="protein sequence ID" value="CAB4795262.1"/>
    <property type="molecule type" value="Genomic_DNA"/>
</dbReference>
<dbReference type="Gene3D" id="1.10.10.10">
    <property type="entry name" value="Winged helix-like DNA-binding domain superfamily/Winged helix DNA-binding domain"/>
    <property type="match status" value="1"/>
</dbReference>
<dbReference type="InterPro" id="IPR014284">
    <property type="entry name" value="RNA_pol_sigma-70_dom"/>
</dbReference>
<dbReference type="NCBIfam" id="TIGR02937">
    <property type="entry name" value="sigma70-ECF"/>
    <property type="match status" value="1"/>
</dbReference>
<dbReference type="InterPro" id="IPR013249">
    <property type="entry name" value="RNA_pol_sigma70_r4_t2"/>
</dbReference>
<dbReference type="InterPro" id="IPR013324">
    <property type="entry name" value="RNA_pol_sigma_r3/r4-like"/>
</dbReference>
<dbReference type="EMBL" id="CAFBON010000077">
    <property type="protein sequence ID" value="CAB4986695.1"/>
    <property type="molecule type" value="Genomic_DNA"/>
</dbReference>
<accession>A0A6J7N3H7</accession>
<dbReference type="Pfam" id="PF08281">
    <property type="entry name" value="Sigma70_r4_2"/>
    <property type="match status" value="1"/>
</dbReference>
<evidence type="ECO:0000256" key="3">
    <source>
        <dbReference type="ARBA" id="ARBA00023082"/>
    </source>
</evidence>